<protein>
    <submittedName>
        <fullName evidence="2">Oxidoreductase</fullName>
    </submittedName>
</protein>
<dbReference type="Gene3D" id="3.50.50.60">
    <property type="entry name" value="FAD/NAD(P)-binding domain"/>
    <property type="match status" value="1"/>
</dbReference>
<dbReference type="OrthoDB" id="5499180at2"/>
<dbReference type="PRINTS" id="PR00420">
    <property type="entry name" value="RNGMNOXGNASE"/>
</dbReference>
<keyword evidence="3" id="KW-1185">Reference proteome</keyword>
<dbReference type="RefSeq" id="WP_058502340.1">
    <property type="nucleotide sequence ID" value="NZ_CAAAJA010000010.1"/>
</dbReference>
<comment type="caution">
    <text evidence="2">The sequence shown here is derived from an EMBL/GenBank/DDBJ whole genome shotgun (WGS) entry which is preliminary data.</text>
</comment>
<dbReference type="AlphaFoldDB" id="A0A0W0VH31"/>
<feature type="domain" description="FAD-binding" evidence="1">
    <location>
        <begin position="3"/>
        <end position="336"/>
    </location>
</feature>
<dbReference type="Proteomes" id="UP000054761">
    <property type="component" value="Unassembled WGS sequence"/>
</dbReference>
<dbReference type="EMBL" id="LNYH01000112">
    <property type="protein sequence ID" value="KTD19461.1"/>
    <property type="molecule type" value="Genomic_DNA"/>
</dbReference>
<reference evidence="2 3" key="1">
    <citation type="submission" date="2015-11" db="EMBL/GenBank/DDBJ databases">
        <title>Genomic analysis of 38 Legionella species identifies large and diverse effector repertoires.</title>
        <authorList>
            <person name="Burstein D."/>
            <person name="Amaro F."/>
            <person name="Zusman T."/>
            <person name="Lifshitz Z."/>
            <person name="Cohen O."/>
            <person name="Gilbert J.A."/>
            <person name="Pupko T."/>
            <person name="Shuman H.A."/>
            <person name="Segal G."/>
        </authorList>
    </citation>
    <scope>NUCLEOTIDE SEQUENCE [LARGE SCALE GENOMIC DNA]</scope>
    <source>
        <strain evidence="2 3">Bercovier 4</strain>
    </source>
</reference>
<evidence type="ECO:0000313" key="3">
    <source>
        <dbReference type="Proteomes" id="UP000054761"/>
    </source>
</evidence>
<dbReference type="PANTHER" id="PTHR46865">
    <property type="entry name" value="OXIDOREDUCTASE-RELATED"/>
    <property type="match status" value="1"/>
</dbReference>
<evidence type="ECO:0000259" key="1">
    <source>
        <dbReference type="Pfam" id="PF01494"/>
    </source>
</evidence>
<proteinExistence type="predicted"/>
<accession>A0A0W0VH31</accession>
<dbReference type="Pfam" id="PF01494">
    <property type="entry name" value="FAD_binding_3"/>
    <property type="match status" value="1"/>
</dbReference>
<organism evidence="2 3">
    <name type="scientific">Legionella israelensis</name>
    <dbReference type="NCBI Taxonomy" id="454"/>
    <lineage>
        <taxon>Bacteria</taxon>
        <taxon>Pseudomonadati</taxon>
        <taxon>Pseudomonadota</taxon>
        <taxon>Gammaproteobacteria</taxon>
        <taxon>Legionellales</taxon>
        <taxon>Legionellaceae</taxon>
        <taxon>Legionella</taxon>
    </lineage>
</organism>
<dbReference type="InterPro" id="IPR036188">
    <property type="entry name" value="FAD/NAD-bd_sf"/>
</dbReference>
<dbReference type="STRING" id="454.Lisr_2023"/>
<dbReference type="PANTHER" id="PTHR46865:SF8">
    <property type="entry name" value="POSSIBLE OXIDOREDUCTASE"/>
    <property type="match status" value="1"/>
</dbReference>
<sequence length="382" mass="43197">MRILIVGAGIAGLSLTVLLRQRGLNPTLIEKSESFGSAGYMLGLYPTGANVLRSLNGYKSYLDVSVAGKGYEAYNDKSQLLKQFSFAPMIEGYGPYQLVTRYDLLDVIYQTCKDLRVRFNTQISSLTQTEHEVKVVFSDQSQADFDLVVGADGLHSQIRSFILKDNEYHYFHTGWGGWVWWDNNHVVPENTIQEFWGKGVFLGMYPVRGKTGMIAAVDSPSAETALKGRSRKEYIIERFSEIRKSRPEVFAELPSDDQSVFFWPLSDQRATKWHKGRVVLLGDAATAFLPTAGIGATMALESAAVLNDILSRTGVEFVQQALDLFEKRRRTRVERAQNDSRRLAKLMFVSFSWGVWIRDFFTRMMSVKSLMKGIMKGFNEPI</sequence>
<dbReference type="InterPro" id="IPR051704">
    <property type="entry name" value="FAD_aromatic-hydroxylase"/>
</dbReference>
<gene>
    <name evidence="2" type="ORF">Lisr_2023</name>
</gene>
<name>A0A0W0VH31_9GAMM</name>
<dbReference type="PATRIC" id="fig|454.4.peg.2204"/>
<evidence type="ECO:0000313" key="2">
    <source>
        <dbReference type="EMBL" id="KTD19461.1"/>
    </source>
</evidence>
<dbReference type="GO" id="GO:0071949">
    <property type="term" value="F:FAD binding"/>
    <property type="evidence" value="ECO:0007669"/>
    <property type="project" value="InterPro"/>
</dbReference>
<dbReference type="InterPro" id="IPR002938">
    <property type="entry name" value="FAD-bd"/>
</dbReference>
<dbReference type="SUPFAM" id="SSF51905">
    <property type="entry name" value="FAD/NAD(P)-binding domain"/>
    <property type="match status" value="1"/>
</dbReference>